<comment type="caution">
    <text evidence="3">The sequence shown here is derived from an EMBL/GenBank/DDBJ whole genome shotgun (WGS) entry which is preliminary data.</text>
</comment>
<dbReference type="GO" id="GO:0016020">
    <property type="term" value="C:membrane"/>
    <property type="evidence" value="ECO:0007669"/>
    <property type="project" value="UniProtKB-SubCell"/>
</dbReference>
<keyword evidence="2" id="KW-0812">Transmembrane</keyword>
<dbReference type="PANTHER" id="PTHR45651:SF11">
    <property type="entry name" value="CYCLIC NUCLEOTIDE-GATED ION CHANNEL 20, CHLOROPLASTIC-RELATED"/>
    <property type="match status" value="1"/>
</dbReference>
<dbReference type="OrthoDB" id="421226at2759"/>
<name>A0A835DKJ5_TETSI</name>
<feature type="transmembrane region" description="Helical" evidence="2">
    <location>
        <begin position="31"/>
        <end position="54"/>
    </location>
</feature>
<gene>
    <name evidence="3" type="ORF">HHK36_006657</name>
</gene>
<keyword evidence="2" id="KW-0472">Membrane</keyword>
<keyword evidence="1" id="KW-0813">Transport</keyword>
<evidence type="ECO:0008006" key="5">
    <source>
        <dbReference type="Google" id="ProtNLM"/>
    </source>
</evidence>
<dbReference type="Proteomes" id="UP000655225">
    <property type="component" value="Unassembled WGS sequence"/>
</dbReference>
<evidence type="ECO:0000256" key="1">
    <source>
        <dbReference type="ARBA" id="ARBA00023303"/>
    </source>
</evidence>
<evidence type="ECO:0000256" key="2">
    <source>
        <dbReference type="SAM" id="Phobius"/>
    </source>
</evidence>
<feature type="transmembrane region" description="Helical" evidence="2">
    <location>
        <begin position="92"/>
        <end position="112"/>
    </location>
</feature>
<dbReference type="GO" id="GO:0005216">
    <property type="term" value="F:monoatomic ion channel activity"/>
    <property type="evidence" value="ECO:0007669"/>
    <property type="project" value="InterPro"/>
</dbReference>
<dbReference type="PANTHER" id="PTHR45651">
    <property type="entry name" value="CYCLIC NUCLEOTIDE-GATED ION CHANNEL 15-RELATED-RELATED"/>
    <property type="match status" value="1"/>
</dbReference>
<keyword evidence="4" id="KW-1185">Reference proteome</keyword>
<keyword evidence="2" id="KW-1133">Transmembrane helix</keyword>
<evidence type="ECO:0000313" key="4">
    <source>
        <dbReference type="Proteomes" id="UP000655225"/>
    </source>
</evidence>
<sequence length="243" mass="27115">MASGEKDEVPMLYDTHEPMDAQLALYEYKCIVLNLTVTTTIVVFRSMTDFIYFLHMLLQFRLAYVAPESRVVGAGELVDHPKKIAVRYLSGYFLLDLFLLLPLPQIIILLAIPKFLGLSGENNANNLLRASVLVQYIVKLFRFLPLLGNKLAKGFIFESAWKNFAITFLTFMLSGHIVGSCWYILGLQAAAPSVIIPPSFSSKQPTSYKGELAVFFYLKESNALAAPFTVSLPNSLMVGQVSM</sequence>
<reference evidence="3 4" key="1">
    <citation type="submission" date="2020-04" db="EMBL/GenBank/DDBJ databases">
        <title>Plant Genome Project.</title>
        <authorList>
            <person name="Zhang R.-G."/>
        </authorList>
    </citation>
    <scope>NUCLEOTIDE SEQUENCE [LARGE SCALE GENOMIC DNA]</scope>
    <source>
        <strain evidence="3">YNK0</strain>
        <tissue evidence="3">Leaf</tissue>
    </source>
</reference>
<proteinExistence type="predicted"/>
<dbReference type="AlphaFoldDB" id="A0A835DKJ5"/>
<dbReference type="EMBL" id="JABCRI010000004">
    <property type="protein sequence ID" value="KAF8407523.1"/>
    <property type="molecule type" value="Genomic_DNA"/>
</dbReference>
<protein>
    <recommendedName>
        <fullName evidence="5">Ion transport domain-containing protein</fullName>
    </recommendedName>
</protein>
<accession>A0A835DKJ5</accession>
<keyword evidence="1" id="KW-0406">Ion transport</keyword>
<dbReference type="SUPFAM" id="SSF81324">
    <property type="entry name" value="Voltage-gated potassium channels"/>
    <property type="match status" value="1"/>
</dbReference>
<evidence type="ECO:0000313" key="3">
    <source>
        <dbReference type="EMBL" id="KAF8407523.1"/>
    </source>
</evidence>
<feature type="transmembrane region" description="Helical" evidence="2">
    <location>
        <begin position="164"/>
        <end position="185"/>
    </location>
</feature>
<keyword evidence="1" id="KW-0407">Ion channel</keyword>
<organism evidence="3 4">
    <name type="scientific">Tetracentron sinense</name>
    <name type="common">Spur-leaf</name>
    <dbReference type="NCBI Taxonomy" id="13715"/>
    <lineage>
        <taxon>Eukaryota</taxon>
        <taxon>Viridiplantae</taxon>
        <taxon>Streptophyta</taxon>
        <taxon>Embryophyta</taxon>
        <taxon>Tracheophyta</taxon>
        <taxon>Spermatophyta</taxon>
        <taxon>Magnoliopsida</taxon>
        <taxon>Trochodendrales</taxon>
        <taxon>Trochodendraceae</taxon>
        <taxon>Tetracentron</taxon>
    </lineage>
</organism>